<proteinExistence type="predicted"/>
<dbReference type="VEuPathDB" id="AmoebaDB:DICPUDRAFT_156829"/>
<keyword evidence="1" id="KW-0677">Repeat</keyword>
<protein>
    <recommendedName>
        <fullName evidence="4">FNIP repeat-containing protein</fullName>
    </recommendedName>
</protein>
<name>F0ZXJ5_DICPU</name>
<dbReference type="InParanoid" id="F0ZXJ5"/>
<reference evidence="3" key="1">
    <citation type="journal article" date="2011" name="Genome Biol.">
        <title>Comparative genomics of the social amoebae Dictyostelium discoideum and Dictyostelium purpureum.</title>
        <authorList>
            <consortium name="US DOE Joint Genome Institute (JGI-PGF)"/>
            <person name="Sucgang R."/>
            <person name="Kuo A."/>
            <person name="Tian X."/>
            <person name="Salerno W."/>
            <person name="Parikh A."/>
            <person name="Feasley C.L."/>
            <person name="Dalin E."/>
            <person name="Tu H."/>
            <person name="Huang E."/>
            <person name="Barry K."/>
            <person name="Lindquist E."/>
            <person name="Shapiro H."/>
            <person name="Bruce D."/>
            <person name="Schmutz J."/>
            <person name="Salamov A."/>
            <person name="Fey P."/>
            <person name="Gaudet P."/>
            <person name="Anjard C."/>
            <person name="Babu M.M."/>
            <person name="Basu S."/>
            <person name="Bushmanova Y."/>
            <person name="van der Wel H."/>
            <person name="Katoh-Kurasawa M."/>
            <person name="Dinh C."/>
            <person name="Coutinho P.M."/>
            <person name="Saito T."/>
            <person name="Elias M."/>
            <person name="Schaap P."/>
            <person name="Kay R.R."/>
            <person name="Henrissat B."/>
            <person name="Eichinger L."/>
            <person name="Rivero F."/>
            <person name="Putnam N.H."/>
            <person name="West C.M."/>
            <person name="Loomis W.F."/>
            <person name="Chisholm R.L."/>
            <person name="Shaulsky G."/>
            <person name="Strassmann J.E."/>
            <person name="Queller D.C."/>
            <person name="Kuspa A."/>
            <person name="Grigoriev I.V."/>
        </authorList>
    </citation>
    <scope>NUCLEOTIDE SEQUENCE [LARGE SCALE GENOMIC DNA]</scope>
    <source>
        <strain evidence="3">QSDP1</strain>
    </source>
</reference>
<dbReference type="AlphaFoldDB" id="F0ZXJ5"/>
<accession>F0ZXJ5</accession>
<sequence length="246" mass="28306">MNTDKLFLLVWRNLYLRSLIFQKIKDHNEYIKSLRFRSAEFNDIQEIAVYPYRNYLKKVSILFANKIQINVDLETIIPRNVEWLTLHQRTIEFKIPHWIKSLTIPNPVTPMPIILSNISSLETLKISREKTVASKITGSMDNLKAGDLPNTLKKLEVGLNHFHIKDDLPNGLETLILGYCNGFRIGTLPSSLKELYINTTVTMLPVGYNTKYLSTPGSLPNSIHSLKIANYGQTNIIYPESLRNNY</sequence>
<dbReference type="Proteomes" id="UP000001064">
    <property type="component" value="Unassembled WGS sequence"/>
</dbReference>
<dbReference type="Gene3D" id="3.80.10.10">
    <property type="entry name" value="Ribonuclease Inhibitor"/>
    <property type="match status" value="1"/>
</dbReference>
<keyword evidence="3" id="KW-1185">Reference proteome</keyword>
<dbReference type="InterPro" id="IPR008615">
    <property type="entry name" value="FNIP"/>
</dbReference>
<evidence type="ECO:0008006" key="4">
    <source>
        <dbReference type="Google" id="ProtNLM"/>
    </source>
</evidence>
<evidence type="ECO:0000313" key="2">
    <source>
        <dbReference type="EMBL" id="EGC31326.1"/>
    </source>
</evidence>
<dbReference type="KEGG" id="dpp:DICPUDRAFT_156829"/>
<evidence type="ECO:0000313" key="3">
    <source>
        <dbReference type="Proteomes" id="UP000001064"/>
    </source>
</evidence>
<dbReference type="PANTHER" id="PTHR32134:SF187">
    <property type="entry name" value="FNIP REPEAT-CONTAINING PROTEIN"/>
    <property type="match status" value="1"/>
</dbReference>
<dbReference type="InterPro" id="IPR051251">
    <property type="entry name" value="STK_FNIP-Repeat"/>
</dbReference>
<organism evidence="2 3">
    <name type="scientific">Dictyostelium purpureum</name>
    <name type="common">Slime mold</name>
    <dbReference type="NCBI Taxonomy" id="5786"/>
    <lineage>
        <taxon>Eukaryota</taxon>
        <taxon>Amoebozoa</taxon>
        <taxon>Evosea</taxon>
        <taxon>Eumycetozoa</taxon>
        <taxon>Dictyostelia</taxon>
        <taxon>Dictyosteliales</taxon>
        <taxon>Dictyosteliaceae</taxon>
        <taxon>Dictyostelium</taxon>
    </lineage>
</organism>
<evidence type="ECO:0000256" key="1">
    <source>
        <dbReference type="ARBA" id="ARBA00022737"/>
    </source>
</evidence>
<dbReference type="PANTHER" id="PTHR32134">
    <property type="entry name" value="FNIP REPEAT-CONTAINING PROTEIN"/>
    <property type="match status" value="1"/>
</dbReference>
<dbReference type="RefSeq" id="XP_003292135.1">
    <property type="nucleotide sequence ID" value="XM_003292087.1"/>
</dbReference>
<dbReference type="Pfam" id="PF05725">
    <property type="entry name" value="FNIP"/>
    <property type="match status" value="1"/>
</dbReference>
<dbReference type="GeneID" id="10505894"/>
<gene>
    <name evidence="2" type="ORF">DICPUDRAFT_156829</name>
</gene>
<dbReference type="InterPro" id="IPR032675">
    <property type="entry name" value="LRR_dom_sf"/>
</dbReference>
<dbReference type="EMBL" id="GL871261">
    <property type="protein sequence ID" value="EGC31326.1"/>
    <property type="molecule type" value="Genomic_DNA"/>
</dbReference>
<dbReference type="SUPFAM" id="SSF52058">
    <property type="entry name" value="L domain-like"/>
    <property type="match status" value="1"/>
</dbReference>